<comment type="cofactor">
    <cofactor evidence="18">
        <name>Mg(2+)</name>
        <dbReference type="ChEBI" id="CHEBI:18420"/>
    </cofactor>
    <text evidence="18">Mn(2+), Zn(2+), Cd(2+) and Co(2+) support activity to lesser extents.</text>
</comment>
<dbReference type="SUPFAM" id="SSF48317">
    <property type="entry name" value="Acid phosphatase/Vanadium-dependent haloperoxidase"/>
    <property type="match status" value="1"/>
</dbReference>
<dbReference type="InterPro" id="IPR036938">
    <property type="entry name" value="PAP2/HPO_sf"/>
</dbReference>
<feature type="transmembrane region" description="Helical" evidence="19">
    <location>
        <begin position="52"/>
        <end position="71"/>
    </location>
</feature>
<keyword evidence="8 21" id="KW-0418">Kinase</keyword>
<dbReference type="Gene3D" id="1.20.144.10">
    <property type="entry name" value="Phosphatidic acid phosphatase type 2/haloperoxidase"/>
    <property type="match status" value="1"/>
</dbReference>
<name>A0A1M6JFN6_9CLOT</name>
<evidence type="ECO:0000256" key="4">
    <source>
        <dbReference type="ARBA" id="ARBA00022516"/>
    </source>
</evidence>
<evidence type="ECO:0000256" key="1">
    <source>
        <dbReference type="ARBA" id="ARBA00004651"/>
    </source>
</evidence>
<evidence type="ECO:0000256" key="9">
    <source>
        <dbReference type="ARBA" id="ARBA00022840"/>
    </source>
</evidence>
<keyword evidence="9 17" id="KW-0067">ATP-binding</keyword>
<dbReference type="EMBL" id="FRAD01000003">
    <property type="protein sequence ID" value="SHJ45475.1"/>
    <property type="molecule type" value="Genomic_DNA"/>
</dbReference>
<dbReference type="GO" id="GO:0005524">
    <property type="term" value="F:ATP binding"/>
    <property type="evidence" value="ECO:0007669"/>
    <property type="project" value="UniProtKB-KW"/>
</dbReference>
<evidence type="ECO:0000313" key="21">
    <source>
        <dbReference type="EMBL" id="SHJ45475.1"/>
    </source>
</evidence>
<dbReference type="RefSeq" id="WP_072901260.1">
    <property type="nucleotide sequence ID" value="NZ_FRAD01000003.1"/>
</dbReference>
<dbReference type="GO" id="GO:0008654">
    <property type="term" value="P:phospholipid biosynthetic process"/>
    <property type="evidence" value="ECO:0007669"/>
    <property type="project" value="UniProtKB-KW"/>
</dbReference>
<dbReference type="Gene3D" id="1.10.287.3610">
    <property type="match status" value="1"/>
</dbReference>
<comment type="subcellular location">
    <subcellularLocation>
        <location evidence="1">Cell membrane</location>
        <topology evidence="1">Multi-pass membrane protein</topology>
    </subcellularLocation>
</comment>
<keyword evidence="6 19" id="KW-0812">Transmembrane</keyword>
<accession>A0A1M6JFN6</accession>
<evidence type="ECO:0000256" key="2">
    <source>
        <dbReference type="ARBA" id="ARBA00005967"/>
    </source>
</evidence>
<keyword evidence="12 19" id="KW-0472">Membrane</keyword>
<feature type="binding site" evidence="17">
    <location>
        <position position="72"/>
    </location>
    <ligand>
        <name>ATP</name>
        <dbReference type="ChEBI" id="CHEBI:30616"/>
    </ligand>
</feature>
<feature type="binding site" evidence="18">
    <location>
        <position position="24"/>
    </location>
    <ligand>
        <name>a divalent metal cation</name>
        <dbReference type="ChEBI" id="CHEBI:60240"/>
    </ligand>
</feature>
<evidence type="ECO:0000256" key="18">
    <source>
        <dbReference type="PIRSR" id="PIRSR600829-4"/>
    </source>
</evidence>
<evidence type="ECO:0000313" key="22">
    <source>
        <dbReference type="Proteomes" id="UP000183952"/>
    </source>
</evidence>
<dbReference type="GO" id="GO:0016301">
    <property type="term" value="F:kinase activity"/>
    <property type="evidence" value="ECO:0007669"/>
    <property type="project" value="UniProtKB-KW"/>
</dbReference>
<comment type="similarity">
    <text evidence="2">Belongs to the bacterial diacylglycerol kinase family.</text>
</comment>
<feature type="active site" description="Proton acceptor" evidence="15">
    <location>
        <position position="65"/>
    </location>
</feature>
<evidence type="ECO:0000256" key="3">
    <source>
        <dbReference type="ARBA" id="ARBA00022475"/>
    </source>
</evidence>
<feature type="transmembrane region" description="Helical" evidence="19">
    <location>
        <begin position="133"/>
        <end position="152"/>
    </location>
</feature>
<dbReference type="OrthoDB" id="9789934at2"/>
<dbReference type="CDD" id="cd03383">
    <property type="entry name" value="PAP2_diacylglycerolkinase"/>
    <property type="match status" value="1"/>
</dbReference>
<dbReference type="GO" id="GO:0046872">
    <property type="term" value="F:metal ion binding"/>
    <property type="evidence" value="ECO:0007669"/>
    <property type="project" value="UniProtKB-KW"/>
</dbReference>
<evidence type="ECO:0000256" key="7">
    <source>
        <dbReference type="ARBA" id="ARBA00022741"/>
    </source>
</evidence>
<feature type="binding site" evidence="17">
    <location>
        <position position="24"/>
    </location>
    <ligand>
        <name>ATP</name>
        <dbReference type="ChEBI" id="CHEBI:30616"/>
    </ligand>
</feature>
<dbReference type="GO" id="GO:0005886">
    <property type="term" value="C:plasma membrane"/>
    <property type="evidence" value="ECO:0007669"/>
    <property type="project" value="UniProtKB-SubCell"/>
</dbReference>
<feature type="domain" description="Phosphatidic acid phosphatase type 2/haloperoxidase" evidence="20">
    <location>
        <begin position="133"/>
        <end position="228"/>
    </location>
</feature>
<evidence type="ECO:0000256" key="15">
    <source>
        <dbReference type="PIRSR" id="PIRSR600829-1"/>
    </source>
</evidence>
<dbReference type="CDD" id="cd14266">
    <property type="entry name" value="UDPK_IM_PAP2_like"/>
    <property type="match status" value="1"/>
</dbReference>
<keyword evidence="22" id="KW-1185">Reference proteome</keyword>
<sequence>MGRKKLTESLNYAIMGIVQCIKRERNMQIHIIIAVLVIIFSLMTNVSKLEFILVIFAISMVFITEMINTAMEKTLDAIINYTHPLVKVAKDISAGAVLIAAINAMIVGYIVFWQKVKPFTRTIIETIKNSNPHIVFMSLVIVVVLTIIMKLYTKAGTPLKGGLPSGHSAIAFSIATIIAYYARELFVIVLCYALALLVAQSRVDSEVHSLLEVILGAALGSLTTMLILLLIR</sequence>
<dbReference type="SMART" id="SM00014">
    <property type="entry name" value="acidPPc"/>
    <property type="match status" value="1"/>
</dbReference>
<feature type="binding site" evidence="17">
    <location>
        <position position="12"/>
    </location>
    <ligand>
        <name>ATP</name>
        <dbReference type="ChEBI" id="CHEBI:30616"/>
    </ligand>
</feature>
<keyword evidence="3" id="KW-1003">Cell membrane</keyword>
<keyword evidence="14" id="KW-1208">Phospholipid metabolism</keyword>
<evidence type="ECO:0000256" key="8">
    <source>
        <dbReference type="ARBA" id="ARBA00022777"/>
    </source>
</evidence>
<feature type="transmembrane region" description="Helical" evidence="19">
    <location>
        <begin position="92"/>
        <end position="113"/>
    </location>
</feature>
<keyword evidence="18" id="KW-0460">Magnesium</keyword>
<feature type="binding site" evidence="16">
    <location>
        <position position="65"/>
    </location>
    <ligand>
        <name>substrate</name>
    </ligand>
</feature>
<keyword evidence="11" id="KW-0443">Lipid metabolism</keyword>
<keyword evidence="7 17" id="KW-0547">Nucleotide-binding</keyword>
<evidence type="ECO:0000256" key="19">
    <source>
        <dbReference type="SAM" id="Phobius"/>
    </source>
</evidence>
<evidence type="ECO:0000256" key="16">
    <source>
        <dbReference type="PIRSR" id="PIRSR600829-2"/>
    </source>
</evidence>
<feature type="transmembrane region" description="Helical" evidence="19">
    <location>
        <begin position="29"/>
        <end position="46"/>
    </location>
</feature>
<reference evidence="21 22" key="1">
    <citation type="submission" date="2016-11" db="EMBL/GenBank/DDBJ databases">
        <authorList>
            <person name="Jaros S."/>
            <person name="Januszkiewicz K."/>
            <person name="Wedrychowicz H."/>
        </authorList>
    </citation>
    <scope>NUCLEOTIDE SEQUENCE [LARGE SCALE GENOMIC DNA]</scope>
    <source>
        <strain evidence="21 22">DSM 3090</strain>
    </source>
</reference>
<keyword evidence="10 19" id="KW-1133">Transmembrane helix</keyword>
<evidence type="ECO:0000256" key="14">
    <source>
        <dbReference type="ARBA" id="ARBA00023264"/>
    </source>
</evidence>
<dbReference type="Pfam" id="PF01219">
    <property type="entry name" value="DAGK_prokar"/>
    <property type="match status" value="1"/>
</dbReference>
<evidence type="ECO:0000256" key="10">
    <source>
        <dbReference type="ARBA" id="ARBA00022989"/>
    </source>
</evidence>
<feature type="binding site" evidence="17">
    <location>
        <begin position="90"/>
        <end position="91"/>
    </location>
    <ligand>
        <name>ATP</name>
        <dbReference type="ChEBI" id="CHEBI:30616"/>
    </ligand>
</feature>
<evidence type="ECO:0000256" key="12">
    <source>
        <dbReference type="ARBA" id="ARBA00023136"/>
    </source>
</evidence>
<protein>
    <submittedName>
        <fullName evidence="21">Diacylglycerol kinase (ATP)</fullName>
    </submittedName>
</protein>
<dbReference type="PANTHER" id="PTHR34299:SF1">
    <property type="entry name" value="DIACYLGLYCEROL KINASE"/>
    <property type="match status" value="1"/>
</dbReference>
<dbReference type="Proteomes" id="UP000183952">
    <property type="component" value="Unassembled WGS sequence"/>
</dbReference>
<dbReference type="AlphaFoldDB" id="A0A1M6JFN6"/>
<keyword evidence="4" id="KW-0444">Lipid biosynthesis</keyword>
<evidence type="ECO:0000256" key="13">
    <source>
        <dbReference type="ARBA" id="ARBA00023209"/>
    </source>
</evidence>
<gene>
    <name evidence="21" type="ORF">SAMN02745248_00174</name>
</gene>
<organism evidence="21 22">
    <name type="scientific">Hathewaya proteolytica DSM 3090</name>
    <dbReference type="NCBI Taxonomy" id="1121331"/>
    <lineage>
        <taxon>Bacteria</taxon>
        <taxon>Bacillati</taxon>
        <taxon>Bacillota</taxon>
        <taxon>Clostridia</taxon>
        <taxon>Eubacteriales</taxon>
        <taxon>Clostridiaceae</taxon>
        <taxon>Hathewaya</taxon>
    </lineage>
</organism>
<dbReference type="InterPro" id="IPR000326">
    <property type="entry name" value="PAP2/HPO"/>
</dbReference>
<evidence type="ECO:0000256" key="5">
    <source>
        <dbReference type="ARBA" id="ARBA00022679"/>
    </source>
</evidence>
<dbReference type="Pfam" id="PF01569">
    <property type="entry name" value="PAP2"/>
    <property type="match status" value="1"/>
</dbReference>
<keyword evidence="5" id="KW-0808">Transferase</keyword>
<feature type="binding site" evidence="18">
    <location>
        <position position="72"/>
    </location>
    <ligand>
        <name>a divalent metal cation</name>
        <dbReference type="ChEBI" id="CHEBI:60240"/>
    </ligand>
</feature>
<dbReference type="InterPro" id="IPR000829">
    <property type="entry name" value="DAGK"/>
</dbReference>
<evidence type="ECO:0000256" key="11">
    <source>
        <dbReference type="ARBA" id="ARBA00023098"/>
    </source>
</evidence>
<dbReference type="InterPro" id="IPR036945">
    <property type="entry name" value="DAGK_sf"/>
</dbReference>
<evidence type="ECO:0000256" key="6">
    <source>
        <dbReference type="ARBA" id="ARBA00022692"/>
    </source>
</evidence>
<dbReference type="STRING" id="1121331.SAMN02745248_00174"/>
<keyword evidence="18" id="KW-0479">Metal-binding</keyword>
<keyword evidence="13" id="KW-0594">Phospholipid biosynthesis</keyword>
<evidence type="ECO:0000256" key="17">
    <source>
        <dbReference type="PIRSR" id="PIRSR600829-3"/>
    </source>
</evidence>
<proteinExistence type="inferred from homology"/>
<evidence type="ECO:0000259" key="20">
    <source>
        <dbReference type="SMART" id="SM00014"/>
    </source>
</evidence>
<dbReference type="PANTHER" id="PTHR34299">
    <property type="entry name" value="DIACYLGLYCEROL KINASE"/>
    <property type="match status" value="1"/>
</dbReference>
<feature type="transmembrane region" description="Helical" evidence="19">
    <location>
        <begin position="210"/>
        <end position="231"/>
    </location>
</feature>
<feature type="transmembrane region" description="Helical" evidence="19">
    <location>
        <begin position="172"/>
        <end position="198"/>
    </location>
</feature>